<organism evidence="7 8">
    <name type="scientific">Metschnikowia aff. pulcherrima</name>
    <dbReference type="NCBI Taxonomy" id="2163413"/>
    <lineage>
        <taxon>Eukaryota</taxon>
        <taxon>Fungi</taxon>
        <taxon>Dikarya</taxon>
        <taxon>Ascomycota</taxon>
        <taxon>Saccharomycotina</taxon>
        <taxon>Pichiomycetes</taxon>
        <taxon>Metschnikowiaceae</taxon>
        <taxon>Metschnikowia</taxon>
    </lineage>
</organism>
<keyword evidence="8" id="KW-1185">Reference proteome</keyword>
<evidence type="ECO:0000313" key="8">
    <source>
        <dbReference type="Proteomes" id="UP000292447"/>
    </source>
</evidence>
<evidence type="ECO:0000256" key="4">
    <source>
        <dbReference type="RuleBase" id="RU369096"/>
    </source>
</evidence>
<dbReference type="GO" id="GO:0005681">
    <property type="term" value="C:spliceosomal complex"/>
    <property type="evidence" value="ECO:0007669"/>
    <property type="project" value="UniProtKB-UniRule"/>
</dbReference>
<proteinExistence type="inferred from homology"/>
<name>A0A4P6XSX2_9ASCO</name>
<comment type="similarity">
    <text evidence="2 4">Belongs to the SPP2 family.</text>
</comment>
<reference evidence="8" key="1">
    <citation type="submission" date="2019-03" db="EMBL/GenBank/DDBJ databases">
        <title>Snf2 controls pulcherriminic acid biosynthesis and connects pigmentation and antifungal activity of the yeast Metschnikowia pulcherrima.</title>
        <authorList>
            <person name="Gore-Lloyd D."/>
            <person name="Sumann I."/>
            <person name="Brachmann A.O."/>
            <person name="Schneeberger K."/>
            <person name="Ortiz-Merino R.A."/>
            <person name="Moreno-Beltran M."/>
            <person name="Schlaefli M."/>
            <person name="Kirner P."/>
            <person name="Santos Kron A."/>
            <person name="Wolfe K.H."/>
            <person name="Piel J."/>
            <person name="Ahrens C.H."/>
            <person name="Henk D."/>
            <person name="Freimoser F.M."/>
        </authorList>
    </citation>
    <scope>NUCLEOTIDE SEQUENCE [LARGE SCALE GENOMIC DNA]</scope>
    <source>
        <strain evidence="8">APC 1.2</strain>
    </source>
</reference>
<dbReference type="EMBL" id="CP034461">
    <property type="protein sequence ID" value="QBM90677.1"/>
    <property type="molecule type" value="Genomic_DNA"/>
</dbReference>
<keyword evidence="4" id="KW-0747">Spliceosome</keyword>
<keyword evidence="4" id="KW-0507">mRNA processing</keyword>
<comment type="subcellular location">
    <subcellularLocation>
        <location evidence="1 4">Nucleus</location>
    </subcellularLocation>
</comment>
<evidence type="ECO:0000256" key="3">
    <source>
        <dbReference type="ARBA" id="ARBA00023242"/>
    </source>
</evidence>
<dbReference type="Proteomes" id="UP000292447">
    <property type="component" value="Chromosome VI"/>
</dbReference>
<evidence type="ECO:0000256" key="1">
    <source>
        <dbReference type="ARBA" id="ARBA00004123"/>
    </source>
</evidence>
<dbReference type="InterPro" id="IPR026822">
    <property type="entry name" value="Spp2/MOS2_G-patch"/>
</dbReference>
<dbReference type="AlphaFoldDB" id="A0A4P6XSX2"/>
<dbReference type="Pfam" id="PF12656">
    <property type="entry name" value="G-patch_2"/>
    <property type="match status" value="1"/>
</dbReference>
<evidence type="ECO:0000256" key="2">
    <source>
        <dbReference type="ARBA" id="ARBA00008576"/>
    </source>
</evidence>
<sequence>MSGFSFNLKGSKVTKNAKGKSSLFNKKSLPKKNPVFEDEDATASTKVVIDSFDSAQGAMLGTTVVGKAPVLVINPANRSHTLRKSFSRLKVATDEDKSLNESGLALLAEDRARRSLLAGELSQNTGNKVIAGHLEDSEAETAQEDYDSVPVDQFGAALLRGMGWSGEPESHKSGAKEVSHRKKGAVLGIGAKLIEKDLEAELLSKKNLSVPLVRREQQNP</sequence>
<dbReference type="GO" id="GO:0000398">
    <property type="term" value="P:mRNA splicing, via spliceosome"/>
    <property type="evidence" value="ECO:0007669"/>
    <property type="project" value="UniProtKB-UniRule"/>
</dbReference>
<comment type="function">
    <text evidence="4">Involved in spliceosome maturation and the first step of pre-mRNA splicing.</text>
</comment>
<keyword evidence="4" id="KW-0508">mRNA splicing</keyword>
<dbReference type="PANTHER" id="PTHR15818">
    <property type="entry name" value="G PATCH AND KOW-CONTAINING"/>
    <property type="match status" value="1"/>
</dbReference>
<dbReference type="PANTHER" id="PTHR15818:SF2">
    <property type="entry name" value="G-PATCH DOMAIN AND KOW MOTIFS-CONTAINING PROTEIN"/>
    <property type="match status" value="1"/>
</dbReference>
<evidence type="ECO:0000259" key="6">
    <source>
        <dbReference type="Pfam" id="PF12656"/>
    </source>
</evidence>
<dbReference type="STRING" id="2163413.A0A4P6XSX2"/>
<keyword evidence="3 4" id="KW-0539">Nucleus</keyword>
<evidence type="ECO:0000313" key="7">
    <source>
        <dbReference type="EMBL" id="QBM90677.1"/>
    </source>
</evidence>
<feature type="domain" description="Spp2/MOS2 G-patch" evidence="6">
    <location>
        <begin position="139"/>
        <end position="193"/>
    </location>
</feature>
<protein>
    <recommendedName>
        <fullName evidence="4">Pre-mRNA-splicing factor</fullName>
    </recommendedName>
</protein>
<evidence type="ECO:0000256" key="5">
    <source>
        <dbReference type="SAM" id="MobiDB-lite"/>
    </source>
</evidence>
<dbReference type="InterPro" id="IPR045166">
    <property type="entry name" value="Spp2-like"/>
</dbReference>
<gene>
    <name evidence="7" type="primary">MPUL0F02610</name>
    <name evidence="7" type="ORF">METSCH_F02610</name>
</gene>
<accession>A0A4P6XSX2</accession>
<feature type="region of interest" description="Disordered" evidence="5">
    <location>
        <begin position="1"/>
        <end position="42"/>
    </location>
</feature>